<dbReference type="Proteomes" id="UP000018852">
    <property type="component" value="Unassembled WGS sequence"/>
</dbReference>
<reference evidence="2 3" key="1">
    <citation type="submission" date="2013-12" db="EMBL/GenBank/DDBJ databases">
        <title>A Varibaculum cambriense genome reconstructed from a premature infant gut community with otherwise low bacterial novelty that shifts toward anaerobic metabolism during the third week of life.</title>
        <authorList>
            <person name="Brown C.T."/>
            <person name="Sharon I."/>
            <person name="Thomas B.C."/>
            <person name="Castelle C.J."/>
            <person name="Morowitz M.J."/>
            <person name="Banfield J.F."/>
        </authorList>
    </citation>
    <scope>NUCLEOTIDE SEQUENCE [LARGE SCALE GENOMIC DNA]</scope>
    <source>
        <strain evidence="3">DORA_12</strain>
    </source>
</reference>
<feature type="non-terminal residue" evidence="2">
    <location>
        <position position="44"/>
    </location>
</feature>
<dbReference type="AlphaFoldDB" id="W1V9I9"/>
<keyword evidence="2" id="KW-0808">Transferase</keyword>
<protein>
    <submittedName>
        <fullName evidence="2">Sensor signal transduction histidine kinase</fullName>
    </submittedName>
</protein>
<dbReference type="EMBL" id="AZLV01000954">
    <property type="protein sequence ID" value="ETJ02693.1"/>
    <property type="molecule type" value="Genomic_DNA"/>
</dbReference>
<dbReference type="GO" id="GO:0016301">
    <property type="term" value="F:kinase activity"/>
    <property type="evidence" value="ECO:0007669"/>
    <property type="project" value="UniProtKB-KW"/>
</dbReference>
<proteinExistence type="predicted"/>
<sequence>MLRSGHNDPMPPTEDDLTTVSPTATRLMRWQERHAALADALLAL</sequence>
<evidence type="ECO:0000313" key="2">
    <source>
        <dbReference type="EMBL" id="ETJ02693.1"/>
    </source>
</evidence>
<organism evidence="2 3">
    <name type="scientific">Actinomyces urogenitalis DORA_12</name>
    <dbReference type="NCBI Taxonomy" id="1403939"/>
    <lineage>
        <taxon>Bacteria</taxon>
        <taxon>Bacillati</taxon>
        <taxon>Actinomycetota</taxon>
        <taxon>Actinomycetes</taxon>
        <taxon>Actinomycetales</taxon>
        <taxon>Actinomycetaceae</taxon>
        <taxon>Actinomyces</taxon>
    </lineage>
</organism>
<feature type="region of interest" description="Disordered" evidence="1">
    <location>
        <begin position="1"/>
        <end position="20"/>
    </location>
</feature>
<accession>W1V9I9</accession>
<comment type="caution">
    <text evidence="2">The sequence shown here is derived from an EMBL/GenBank/DDBJ whole genome shotgun (WGS) entry which is preliminary data.</text>
</comment>
<evidence type="ECO:0000313" key="3">
    <source>
        <dbReference type="Proteomes" id="UP000018852"/>
    </source>
</evidence>
<keyword evidence="2" id="KW-0418">Kinase</keyword>
<name>W1V9I9_9ACTO</name>
<gene>
    <name evidence="2" type="ORF">Q605_AUC00954G0002</name>
</gene>
<evidence type="ECO:0000256" key="1">
    <source>
        <dbReference type="SAM" id="MobiDB-lite"/>
    </source>
</evidence>